<accession>A0AAE3YPI6</accession>
<dbReference type="Pfam" id="PF11716">
    <property type="entry name" value="MDMPI_N"/>
    <property type="match status" value="1"/>
</dbReference>
<dbReference type="InterPro" id="IPR034660">
    <property type="entry name" value="DinB/YfiT-like"/>
</dbReference>
<feature type="domain" description="Mycothiol-dependent maleylpyruvate isomerase metal-binding" evidence="1">
    <location>
        <begin position="9"/>
        <end position="155"/>
    </location>
</feature>
<protein>
    <submittedName>
        <fullName evidence="2">Uncharacterized protein (TIGR03083 family)</fullName>
    </submittedName>
</protein>
<dbReference type="InterPro" id="IPR017517">
    <property type="entry name" value="Maleyloyr_isom"/>
</dbReference>
<name>A0AAE3YPI6_9ACTN</name>
<evidence type="ECO:0000259" key="1">
    <source>
        <dbReference type="Pfam" id="PF11716"/>
    </source>
</evidence>
<dbReference type="Gene3D" id="1.20.120.450">
    <property type="entry name" value="dinb family like domain"/>
    <property type="match status" value="1"/>
</dbReference>
<dbReference type="NCBIfam" id="TIGR03083">
    <property type="entry name" value="maleylpyruvate isomerase family mycothiol-dependent enzyme"/>
    <property type="match status" value="1"/>
</dbReference>
<evidence type="ECO:0000313" key="2">
    <source>
        <dbReference type="EMBL" id="MDR7276033.1"/>
    </source>
</evidence>
<proteinExistence type="predicted"/>
<gene>
    <name evidence="2" type="ORF">J2S41_002811</name>
</gene>
<dbReference type="SUPFAM" id="SSF109854">
    <property type="entry name" value="DinB/YfiT-like putative metalloenzymes"/>
    <property type="match status" value="1"/>
</dbReference>
<organism evidence="2 3">
    <name type="scientific">Catenuloplanes atrovinosus</name>
    <dbReference type="NCBI Taxonomy" id="137266"/>
    <lineage>
        <taxon>Bacteria</taxon>
        <taxon>Bacillati</taxon>
        <taxon>Actinomycetota</taxon>
        <taxon>Actinomycetes</taxon>
        <taxon>Micromonosporales</taxon>
        <taxon>Micromonosporaceae</taxon>
        <taxon>Catenuloplanes</taxon>
    </lineage>
</organism>
<keyword evidence="3" id="KW-1185">Reference proteome</keyword>
<dbReference type="GO" id="GO:0046872">
    <property type="term" value="F:metal ion binding"/>
    <property type="evidence" value="ECO:0007669"/>
    <property type="project" value="InterPro"/>
</dbReference>
<dbReference type="RefSeq" id="WP_310367779.1">
    <property type="nucleotide sequence ID" value="NZ_JAVDYB010000001.1"/>
</dbReference>
<evidence type="ECO:0000313" key="3">
    <source>
        <dbReference type="Proteomes" id="UP001183643"/>
    </source>
</evidence>
<comment type="caution">
    <text evidence="2">The sequence shown here is derived from an EMBL/GenBank/DDBJ whole genome shotgun (WGS) entry which is preliminary data.</text>
</comment>
<dbReference type="Proteomes" id="UP001183643">
    <property type="component" value="Unassembled WGS sequence"/>
</dbReference>
<reference evidence="2" key="1">
    <citation type="submission" date="2023-07" db="EMBL/GenBank/DDBJ databases">
        <title>Sequencing the genomes of 1000 actinobacteria strains.</title>
        <authorList>
            <person name="Klenk H.-P."/>
        </authorList>
    </citation>
    <scope>NUCLEOTIDE SEQUENCE</scope>
    <source>
        <strain evidence="2">DSM 44707</strain>
    </source>
</reference>
<dbReference type="EMBL" id="JAVDYB010000001">
    <property type="protein sequence ID" value="MDR7276033.1"/>
    <property type="molecule type" value="Genomic_DNA"/>
</dbReference>
<sequence>MQDRVLAAFAAEAAALTAAMSAVPAQSWNLPSPCPPWTVAGLFGHVIVTVGRVPAMIDGAAPSAATVDAAGYYRPDARFSPATNAARIAAGGDRAALPGPSLVTEFATTSGYVEELCRREPPGRLVRTRHGDAMLLTDFLLTRVVEVAVHGLDLAAALDRRPWLTTEAADALRTLLLGDAAVPLGWDHLTFIRKATGRAQITPGEREAAARHGVRWLALG</sequence>
<dbReference type="AlphaFoldDB" id="A0AAE3YPI6"/>
<dbReference type="InterPro" id="IPR024344">
    <property type="entry name" value="MDMPI_metal-binding"/>
</dbReference>